<dbReference type="RefSeq" id="XP_018069693.1">
    <property type="nucleotide sequence ID" value="XM_018205064.1"/>
</dbReference>
<keyword evidence="2" id="KW-1185">Reference proteome</keyword>
<dbReference type="GeneID" id="28814790"/>
<dbReference type="Proteomes" id="UP000070700">
    <property type="component" value="Unassembled WGS sequence"/>
</dbReference>
<evidence type="ECO:0000313" key="2">
    <source>
        <dbReference type="Proteomes" id="UP000070700"/>
    </source>
</evidence>
<sequence>MNPLPLAPSSELAVTTLVAKQNFSANKGARPTFKILNLHRYYITDFPKNESTYVDFTLRGRISPEKQTALRCITAGSDWVEEQNFPLVHQIIFGIFQSSRD</sequence>
<dbReference type="InParanoid" id="A0A194X580"/>
<accession>A0A194X580</accession>
<gene>
    <name evidence="1" type="ORF">LY89DRAFT_109646</name>
</gene>
<proteinExistence type="predicted"/>
<reference evidence="1 2" key="1">
    <citation type="submission" date="2015-10" db="EMBL/GenBank/DDBJ databases">
        <title>Full genome of DAOMC 229536 Phialocephala scopiformis, a fungal endophyte of spruce producing the potent anti-insectan compound rugulosin.</title>
        <authorList>
            <consortium name="DOE Joint Genome Institute"/>
            <person name="Walker A.K."/>
            <person name="Frasz S.L."/>
            <person name="Seifert K.A."/>
            <person name="Miller J.D."/>
            <person name="Mondo S.J."/>
            <person name="Labutti K."/>
            <person name="Lipzen A."/>
            <person name="Dockter R."/>
            <person name="Kennedy M."/>
            <person name="Grigoriev I.V."/>
            <person name="Spatafora J.W."/>
        </authorList>
    </citation>
    <scope>NUCLEOTIDE SEQUENCE [LARGE SCALE GENOMIC DNA]</scope>
    <source>
        <strain evidence="1 2">CBS 120377</strain>
    </source>
</reference>
<dbReference type="KEGG" id="psco:LY89DRAFT_109646"/>
<protein>
    <submittedName>
        <fullName evidence="1">Uncharacterized protein</fullName>
    </submittedName>
</protein>
<dbReference type="AlphaFoldDB" id="A0A194X580"/>
<organism evidence="1 2">
    <name type="scientific">Mollisia scopiformis</name>
    <name type="common">Conifer needle endophyte fungus</name>
    <name type="synonym">Phialocephala scopiformis</name>
    <dbReference type="NCBI Taxonomy" id="149040"/>
    <lineage>
        <taxon>Eukaryota</taxon>
        <taxon>Fungi</taxon>
        <taxon>Dikarya</taxon>
        <taxon>Ascomycota</taxon>
        <taxon>Pezizomycotina</taxon>
        <taxon>Leotiomycetes</taxon>
        <taxon>Helotiales</taxon>
        <taxon>Mollisiaceae</taxon>
        <taxon>Mollisia</taxon>
    </lineage>
</organism>
<dbReference type="OrthoDB" id="341259at2759"/>
<dbReference type="EMBL" id="KQ947418">
    <property type="protein sequence ID" value="KUJ15338.1"/>
    <property type="molecule type" value="Genomic_DNA"/>
</dbReference>
<evidence type="ECO:0000313" key="1">
    <source>
        <dbReference type="EMBL" id="KUJ15338.1"/>
    </source>
</evidence>
<name>A0A194X580_MOLSC</name>